<feature type="signal peptide" evidence="1">
    <location>
        <begin position="1"/>
        <end position="22"/>
    </location>
</feature>
<organism evidence="2 3">
    <name type="scientific">Lachancea mirantina</name>
    <dbReference type="NCBI Taxonomy" id="1230905"/>
    <lineage>
        <taxon>Eukaryota</taxon>
        <taxon>Fungi</taxon>
        <taxon>Dikarya</taxon>
        <taxon>Ascomycota</taxon>
        <taxon>Saccharomycotina</taxon>
        <taxon>Saccharomycetes</taxon>
        <taxon>Saccharomycetales</taxon>
        <taxon>Saccharomycetaceae</taxon>
        <taxon>Lachancea</taxon>
    </lineage>
</organism>
<evidence type="ECO:0000256" key="1">
    <source>
        <dbReference type="SAM" id="SignalP"/>
    </source>
</evidence>
<sequence length="342" mass="39878">MHILENILPIVQLLLWLSIIYKKDINYQRQFPLNENELKTNFNLPLKNDNQSTTNLNHSVDRPGIYLVFRNKVGREDLPTSIIQQISRCTFLLEEIQDRRSMPMEKTAIRDFYECLADVEISFLSHQRVKTSLGYTTKMSRTYYSLIVAILVLNLILIKLNQIANLVIKFKGPDISALKDIDQLKVITTQIKSHLWSKWRMITQQCRKILSGMGKSNNLEFEKDFEIENHVPGSQGTSSRNASRRMGIPDAYNLIFDLTTKDGRRNWKAYVGRNRIQNLQKDCLWYGSNCLLEEPFNGSKLEADTPRPLFDKEGKPFRRVYVPGQGWTSRQKFLNQRNMESP</sequence>
<dbReference type="AlphaFoldDB" id="A0A1G4ING8"/>
<keyword evidence="1" id="KW-0732">Signal</keyword>
<feature type="chain" id="PRO_5009235660" evidence="1">
    <location>
        <begin position="23"/>
        <end position="342"/>
    </location>
</feature>
<proteinExistence type="predicted"/>
<reference evidence="2 3" key="1">
    <citation type="submission" date="2016-03" db="EMBL/GenBank/DDBJ databases">
        <authorList>
            <person name="Devillers H."/>
        </authorList>
    </citation>
    <scope>NUCLEOTIDE SEQUENCE [LARGE SCALE GENOMIC DNA]</scope>
    <source>
        <strain evidence="2">CBS 11717</strain>
    </source>
</reference>
<evidence type="ECO:0000313" key="3">
    <source>
        <dbReference type="Proteomes" id="UP000191024"/>
    </source>
</evidence>
<gene>
    <name evidence="2" type="ORF">LAMI_0A03664G</name>
</gene>
<name>A0A1G4ING8_9SACH</name>
<dbReference type="EMBL" id="LT598462">
    <property type="protein sequence ID" value="SCU78162.1"/>
    <property type="molecule type" value="Genomic_DNA"/>
</dbReference>
<protein>
    <submittedName>
        <fullName evidence="2">LAMI_0A03664g1_1</fullName>
    </submittedName>
</protein>
<evidence type="ECO:0000313" key="2">
    <source>
        <dbReference type="EMBL" id="SCU78162.1"/>
    </source>
</evidence>
<keyword evidence="3" id="KW-1185">Reference proteome</keyword>
<dbReference type="OrthoDB" id="4036433at2759"/>
<accession>A0A1G4ING8</accession>
<dbReference type="Proteomes" id="UP000191024">
    <property type="component" value="Chromosome A"/>
</dbReference>